<feature type="binding site" evidence="3">
    <location>
        <position position="121"/>
    </location>
    <ligand>
        <name>a divalent metal cation</name>
        <dbReference type="ChEBI" id="CHEBI:60240"/>
    </ligand>
</feature>
<evidence type="ECO:0008006" key="6">
    <source>
        <dbReference type="Google" id="ProtNLM"/>
    </source>
</evidence>
<evidence type="ECO:0000256" key="2">
    <source>
        <dbReference type="ARBA" id="ARBA00022723"/>
    </source>
</evidence>
<dbReference type="SUPFAM" id="SSF109854">
    <property type="entry name" value="DinB/YfiT-like putative metalloenzymes"/>
    <property type="match status" value="1"/>
</dbReference>
<dbReference type="GO" id="GO:0046872">
    <property type="term" value="F:metal ion binding"/>
    <property type="evidence" value="ECO:0007669"/>
    <property type="project" value="UniProtKB-KW"/>
</dbReference>
<evidence type="ECO:0000256" key="3">
    <source>
        <dbReference type="PIRSR" id="PIRSR607837-1"/>
    </source>
</evidence>
<proteinExistence type="inferred from homology"/>
<evidence type="ECO:0000256" key="1">
    <source>
        <dbReference type="ARBA" id="ARBA00008635"/>
    </source>
</evidence>
<evidence type="ECO:0000313" key="4">
    <source>
        <dbReference type="EMBL" id="OGG05789.1"/>
    </source>
</evidence>
<comment type="similarity">
    <text evidence="1">Belongs to the DinB family.</text>
</comment>
<dbReference type="AlphaFoldDB" id="A0A1F5Z004"/>
<dbReference type="PANTHER" id="PTHR37302:SF1">
    <property type="entry name" value="PROTEIN DINB"/>
    <property type="match status" value="1"/>
</dbReference>
<evidence type="ECO:0000313" key="5">
    <source>
        <dbReference type="Proteomes" id="UP000179129"/>
    </source>
</evidence>
<comment type="caution">
    <text evidence="4">The sequence shown here is derived from an EMBL/GenBank/DDBJ whole genome shotgun (WGS) entry which is preliminary data.</text>
</comment>
<protein>
    <recommendedName>
        <fullName evidence="6">Damage-inducible protein DinB</fullName>
    </recommendedName>
</protein>
<accession>A0A1F5Z004</accession>
<reference evidence="4 5" key="1">
    <citation type="journal article" date="2016" name="Nat. Commun.">
        <title>Thousands of microbial genomes shed light on interconnected biogeochemical processes in an aquifer system.</title>
        <authorList>
            <person name="Anantharaman K."/>
            <person name="Brown C.T."/>
            <person name="Hug L.A."/>
            <person name="Sharon I."/>
            <person name="Castelle C.J."/>
            <person name="Probst A.J."/>
            <person name="Thomas B.C."/>
            <person name="Singh A."/>
            <person name="Wilkins M.J."/>
            <person name="Karaoz U."/>
            <person name="Brodie E.L."/>
            <person name="Williams K.H."/>
            <person name="Hubbard S.S."/>
            <person name="Banfield J.F."/>
        </authorList>
    </citation>
    <scope>NUCLEOTIDE SEQUENCE [LARGE SCALE GENOMIC DNA]</scope>
</reference>
<dbReference type="InterPro" id="IPR034660">
    <property type="entry name" value="DinB/YfiT-like"/>
</dbReference>
<dbReference type="PANTHER" id="PTHR37302">
    <property type="entry name" value="SLR1116 PROTEIN"/>
    <property type="match status" value="1"/>
</dbReference>
<keyword evidence="2 3" id="KW-0479">Metal-binding</keyword>
<sequence length="151" mass="17614">MKEHLKKLFEYNFWANAMVLESLRKTPKTEERIRKIFGHILVAEEIWMIRLQGQKWSGKELFPNLTPQECLELFEKSKTKYEAYLSALEDEGLSRVVSYTSTEGIGYRSAVSEILFHVAIHGGYHRGQIASETRDNGREPLKTDFVIFTRE</sequence>
<feature type="binding site" evidence="3">
    <location>
        <position position="125"/>
    </location>
    <ligand>
        <name>a divalent metal cation</name>
        <dbReference type="ChEBI" id="CHEBI:60240"/>
    </ligand>
</feature>
<dbReference type="Proteomes" id="UP000179129">
    <property type="component" value="Unassembled WGS sequence"/>
</dbReference>
<dbReference type="EMBL" id="MFIX01000038">
    <property type="protein sequence ID" value="OGG05789.1"/>
    <property type="molecule type" value="Genomic_DNA"/>
</dbReference>
<organism evidence="4 5">
    <name type="scientific">Candidatus Glassbacteria bacterium RIFCSPLOWO2_12_FULL_58_11</name>
    <dbReference type="NCBI Taxonomy" id="1817867"/>
    <lineage>
        <taxon>Bacteria</taxon>
        <taxon>Candidatus Glassiibacteriota</taxon>
    </lineage>
</organism>
<dbReference type="Pfam" id="PF05163">
    <property type="entry name" value="DinB"/>
    <property type="match status" value="1"/>
</dbReference>
<gene>
    <name evidence="4" type="ORF">A3F83_05625</name>
</gene>
<dbReference type="Gene3D" id="1.20.120.450">
    <property type="entry name" value="dinb family like domain"/>
    <property type="match status" value="1"/>
</dbReference>
<feature type="binding site" evidence="3">
    <location>
        <position position="39"/>
    </location>
    <ligand>
        <name>a divalent metal cation</name>
        <dbReference type="ChEBI" id="CHEBI:60240"/>
    </ligand>
</feature>
<dbReference type="InterPro" id="IPR007837">
    <property type="entry name" value="DinB"/>
</dbReference>
<dbReference type="STRING" id="1817867.A3F83_05625"/>
<name>A0A1F5Z004_9BACT</name>